<dbReference type="EMBL" id="JACSNV010000014">
    <property type="protein sequence ID" value="MBM6878484.1"/>
    <property type="molecule type" value="Genomic_DNA"/>
</dbReference>
<dbReference type="Proteomes" id="UP000729290">
    <property type="component" value="Unassembled WGS sequence"/>
</dbReference>
<evidence type="ECO:0000313" key="1">
    <source>
        <dbReference type="EMBL" id="MBM6878484.1"/>
    </source>
</evidence>
<sequence>MFGFGKKLRKDLPAIDISKKKEKGLFGREKIVPRSKKEQRKLKAELIKQYPDRYFIDDLGEYNSIKPRDELSWIDDIEAFDAFMND</sequence>
<organism evidence="1 2">
    <name type="scientific">Anaerotignum lactatifermentans</name>
    <dbReference type="NCBI Taxonomy" id="160404"/>
    <lineage>
        <taxon>Bacteria</taxon>
        <taxon>Bacillati</taxon>
        <taxon>Bacillota</taxon>
        <taxon>Clostridia</taxon>
        <taxon>Lachnospirales</taxon>
        <taxon>Anaerotignaceae</taxon>
        <taxon>Anaerotignum</taxon>
    </lineage>
</organism>
<proteinExistence type="predicted"/>
<reference evidence="1 2" key="1">
    <citation type="journal article" date="2021" name="Sci. Rep.">
        <title>The distribution of antibiotic resistance genes in chicken gut microbiota commensals.</title>
        <authorList>
            <person name="Juricova H."/>
            <person name="Matiasovicova J."/>
            <person name="Kubasova T."/>
            <person name="Cejkova D."/>
            <person name="Rychlik I."/>
        </authorList>
    </citation>
    <scope>NUCLEOTIDE SEQUENCE [LARGE SCALE GENOMIC DNA]</scope>
    <source>
        <strain evidence="1 2">An431b</strain>
    </source>
</reference>
<evidence type="ECO:0000313" key="2">
    <source>
        <dbReference type="Proteomes" id="UP000729290"/>
    </source>
</evidence>
<name>A0ABS2GAI7_9FIRM</name>
<protein>
    <submittedName>
        <fullName evidence="1">Uncharacterized protein</fullName>
    </submittedName>
</protein>
<comment type="caution">
    <text evidence="1">The sequence shown here is derived from an EMBL/GenBank/DDBJ whole genome shotgun (WGS) entry which is preliminary data.</text>
</comment>
<gene>
    <name evidence="1" type="ORF">H9X83_10010</name>
</gene>
<accession>A0ABS2GAI7</accession>
<keyword evidence="2" id="KW-1185">Reference proteome</keyword>
<dbReference type="RefSeq" id="WP_205134192.1">
    <property type="nucleotide sequence ID" value="NZ_JACSNT010000014.1"/>
</dbReference>